<feature type="transmembrane region" description="Helical" evidence="2">
    <location>
        <begin position="121"/>
        <end position="148"/>
    </location>
</feature>
<feature type="compositionally biased region" description="Pro residues" evidence="1">
    <location>
        <begin position="71"/>
        <end position="89"/>
    </location>
</feature>
<dbReference type="RefSeq" id="WP_065042651.1">
    <property type="nucleotide sequence ID" value="NZ_BLKX01000001.1"/>
</dbReference>
<feature type="compositionally biased region" description="Low complexity" evidence="1">
    <location>
        <begin position="56"/>
        <end position="70"/>
    </location>
</feature>
<proteinExistence type="predicted"/>
<accession>A0ABQ1C370</accession>
<gene>
    <name evidence="3" type="ORF">MPRG_19600</name>
</gene>
<evidence type="ECO:0000256" key="2">
    <source>
        <dbReference type="SAM" id="Phobius"/>
    </source>
</evidence>
<reference evidence="3 4" key="1">
    <citation type="journal article" date="2019" name="Emerg. Microbes Infect.">
        <title>Comprehensive subspecies identification of 175 nontuberculous mycobacteria species based on 7547 genomic profiles.</title>
        <authorList>
            <person name="Matsumoto Y."/>
            <person name="Kinjo T."/>
            <person name="Motooka D."/>
            <person name="Nabeya D."/>
            <person name="Jung N."/>
            <person name="Uechi K."/>
            <person name="Horii T."/>
            <person name="Iida T."/>
            <person name="Fujita J."/>
            <person name="Nakamura S."/>
        </authorList>
    </citation>
    <scope>NUCLEOTIDE SEQUENCE [LARGE SCALE GENOMIC DNA]</scope>
    <source>
        <strain evidence="3 4">JCM 18565</strain>
    </source>
</reference>
<organism evidence="3 4">
    <name type="scientific">Mycobacterium paragordonae</name>
    <dbReference type="NCBI Taxonomy" id="1389713"/>
    <lineage>
        <taxon>Bacteria</taxon>
        <taxon>Bacillati</taxon>
        <taxon>Actinomycetota</taxon>
        <taxon>Actinomycetes</taxon>
        <taxon>Mycobacteriales</taxon>
        <taxon>Mycobacteriaceae</taxon>
        <taxon>Mycobacterium</taxon>
    </lineage>
</organism>
<feature type="transmembrane region" description="Helical" evidence="2">
    <location>
        <begin position="290"/>
        <end position="317"/>
    </location>
</feature>
<evidence type="ECO:0000256" key="1">
    <source>
        <dbReference type="SAM" id="MobiDB-lite"/>
    </source>
</evidence>
<keyword evidence="2" id="KW-1133">Transmembrane helix</keyword>
<feature type="compositionally biased region" description="Pro residues" evidence="1">
    <location>
        <begin position="21"/>
        <end position="55"/>
    </location>
</feature>
<dbReference type="PANTHER" id="PTHR48125:SF12">
    <property type="entry name" value="AT HOOK TRANSCRIPTION FACTOR FAMILY-RELATED"/>
    <property type="match status" value="1"/>
</dbReference>
<feature type="compositionally biased region" description="Pro residues" evidence="1">
    <location>
        <begin position="347"/>
        <end position="364"/>
    </location>
</feature>
<comment type="caution">
    <text evidence="3">The sequence shown here is derived from an EMBL/GenBank/DDBJ whole genome shotgun (WGS) entry which is preliminary data.</text>
</comment>
<keyword evidence="2" id="KW-0472">Membrane</keyword>
<dbReference type="Proteomes" id="UP000465240">
    <property type="component" value="Unassembled WGS sequence"/>
</dbReference>
<protein>
    <recommendedName>
        <fullName evidence="5">Proline and glycine rich transmembrane protein</fullName>
    </recommendedName>
</protein>
<feature type="transmembrane region" description="Helical" evidence="2">
    <location>
        <begin position="222"/>
        <end position="252"/>
    </location>
</feature>
<sequence>MSQPPEYPGNPADPQGGNPQGYPPQPRHSAPPPPPPGYGAPPPPPPGYGAPPPQPDYGQQSSGGYQAPGYGTPPPPPPPPGYGAPPQGYPPQAGLGGGPGGQPFSVGDAFNWSWGKFKNNAVALAAPVGIYFLIIAAVIGIPLGIAFATAETTTTTTDYGYGVSYESSTTDFGLISWIVMTVGIILALVVAAFLQAGLTTASLDLADGRPVSMGTFFKPRNVVGVLLTTLLIVLASSLLSCTIIGPLVIAFFTQFAVPYVVDKSLSPIDAIKASFATVRANMGPSALSWLVQYAAVAVGQIACYVGLVVGAPVAALVQIYTYRKLTGGHVAELEQAGAPGQPGAPGQYPPGPPPGQYPPPQQYS</sequence>
<keyword evidence="4" id="KW-1185">Reference proteome</keyword>
<name>A0ABQ1C370_9MYCO</name>
<keyword evidence="2" id="KW-0812">Transmembrane</keyword>
<dbReference type="EMBL" id="BLKX01000001">
    <property type="protein sequence ID" value="GFG78684.1"/>
    <property type="molecule type" value="Genomic_DNA"/>
</dbReference>
<feature type="region of interest" description="Disordered" evidence="1">
    <location>
        <begin position="1"/>
        <end position="102"/>
    </location>
</feature>
<evidence type="ECO:0000313" key="4">
    <source>
        <dbReference type="Proteomes" id="UP000465240"/>
    </source>
</evidence>
<feature type="compositionally biased region" description="Low complexity" evidence="1">
    <location>
        <begin position="335"/>
        <end position="346"/>
    </location>
</feature>
<evidence type="ECO:0000313" key="3">
    <source>
        <dbReference type="EMBL" id="GFG78684.1"/>
    </source>
</evidence>
<feature type="region of interest" description="Disordered" evidence="1">
    <location>
        <begin position="335"/>
        <end position="364"/>
    </location>
</feature>
<dbReference type="PANTHER" id="PTHR48125">
    <property type="entry name" value="LP07818P1"/>
    <property type="match status" value="1"/>
</dbReference>
<feature type="transmembrane region" description="Helical" evidence="2">
    <location>
        <begin position="174"/>
        <end position="201"/>
    </location>
</feature>
<evidence type="ECO:0008006" key="5">
    <source>
        <dbReference type="Google" id="ProtNLM"/>
    </source>
</evidence>